<dbReference type="EMBL" id="CP059066">
    <property type="protein sequence ID" value="QSQ08683.1"/>
    <property type="molecule type" value="Genomic_DNA"/>
</dbReference>
<organism evidence="10 11">
    <name type="scientific">Koleobacter methoxysyntrophicus</name>
    <dbReference type="NCBI Taxonomy" id="2751313"/>
    <lineage>
        <taxon>Bacteria</taxon>
        <taxon>Bacillati</taxon>
        <taxon>Bacillota</taxon>
        <taxon>Clostridia</taxon>
        <taxon>Koleobacterales</taxon>
        <taxon>Koleobacteraceae</taxon>
        <taxon>Koleobacter</taxon>
    </lineage>
</organism>
<dbReference type="AlphaFoldDB" id="A0A8A0RKD4"/>
<dbReference type="PANTHER" id="PTHR21368">
    <property type="entry name" value="50S RIBOSOMAL PROTEIN L9"/>
    <property type="match status" value="1"/>
</dbReference>
<evidence type="ECO:0000256" key="8">
    <source>
        <dbReference type="SAM" id="Coils"/>
    </source>
</evidence>
<dbReference type="InterPro" id="IPR009027">
    <property type="entry name" value="Ribosomal_bL9/RNase_H1_N"/>
</dbReference>
<evidence type="ECO:0000256" key="4">
    <source>
        <dbReference type="ARBA" id="ARBA00022980"/>
    </source>
</evidence>
<keyword evidence="4 7" id="KW-0689">Ribosomal protein</keyword>
<evidence type="ECO:0000313" key="11">
    <source>
        <dbReference type="Proteomes" id="UP000662904"/>
    </source>
</evidence>
<dbReference type="PROSITE" id="PS00651">
    <property type="entry name" value="RIBOSOMAL_L9"/>
    <property type="match status" value="1"/>
</dbReference>
<dbReference type="Pfam" id="PF01281">
    <property type="entry name" value="Ribosomal_L9_N"/>
    <property type="match status" value="1"/>
</dbReference>
<dbReference type="InterPro" id="IPR036791">
    <property type="entry name" value="Ribosomal_bL9_C_sf"/>
</dbReference>
<dbReference type="InterPro" id="IPR020069">
    <property type="entry name" value="Ribosomal_bL9_C"/>
</dbReference>
<dbReference type="GO" id="GO:0006412">
    <property type="term" value="P:translation"/>
    <property type="evidence" value="ECO:0007669"/>
    <property type="project" value="UniProtKB-UniRule"/>
</dbReference>
<evidence type="ECO:0000256" key="7">
    <source>
        <dbReference type="HAMAP-Rule" id="MF_00503"/>
    </source>
</evidence>
<proteinExistence type="inferred from homology"/>
<comment type="similarity">
    <text evidence="1 7">Belongs to the bacterial ribosomal protein bL9 family.</text>
</comment>
<dbReference type="KEGG" id="kme:H0A61_01021"/>
<dbReference type="GO" id="GO:1990904">
    <property type="term" value="C:ribonucleoprotein complex"/>
    <property type="evidence" value="ECO:0007669"/>
    <property type="project" value="UniProtKB-KW"/>
</dbReference>
<dbReference type="HAMAP" id="MF_00503">
    <property type="entry name" value="Ribosomal_bL9"/>
    <property type="match status" value="1"/>
</dbReference>
<evidence type="ECO:0000259" key="9">
    <source>
        <dbReference type="PROSITE" id="PS00651"/>
    </source>
</evidence>
<keyword evidence="11" id="KW-1185">Reference proteome</keyword>
<dbReference type="GO" id="GO:0003735">
    <property type="term" value="F:structural constituent of ribosome"/>
    <property type="evidence" value="ECO:0007669"/>
    <property type="project" value="InterPro"/>
</dbReference>
<dbReference type="GO" id="GO:0019843">
    <property type="term" value="F:rRNA binding"/>
    <property type="evidence" value="ECO:0007669"/>
    <property type="project" value="UniProtKB-UniRule"/>
</dbReference>
<name>A0A8A0RKD4_9FIRM</name>
<keyword evidence="3 7" id="KW-0694">RNA-binding</keyword>
<dbReference type="Gene3D" id="3.40.5.10">
    <property type="entry name" value="Ribosomal protein L9, N-terminal domain"/>
    <property type="match status" value="1"/>
</dbReference>
<dbReference type="SUPFAM" id="SSF55653">
    <property type="entry name" value="Ribosomal protein L9 C-domain"/>
    <property type="match status" value="1"/>
</dbReference>
<dbReference type="RefSeq" id="WP_206708885.1">
    <property type="nucleotide sequence ID" value="NZ_CP059066.1"/>
</dbReference>
<evidence type="ECO:0000256" key="1">
    <source>
        <dbReference type="ARBA" id="ARBA00010605"/>
    </source>
</evidence>
<dbReference type="SUPFAM" id="SSF55658">
    <property type="entry name" value="L9 N-domain-like"/>
    <property type="match status" value="1"/>
</dbReference>
<evidence type="ECO:0000313" key="10">
    <source>
        <dbReference type="EMBL" id="QSQ08683.1"/>
    </source>
</evidence>
<dbReference type="InterPro" id="IPR000244">
    <property type="entry name" value="Ribosomal_bL9"/>
</dbReference>
<keyword evidence="8" id="KW-0175">Coiled coil</keyword>
<reference evidence="10" key="1">
    <citation type="submission" date="2020-07" db="EMBL/GenBank/DDBJ databases">
        <title>Koleobacter methoxysyntrophicus gen. nov., sp. nov., a novel anaerobic bacterium isolated from deep subsurface oil field and proposal of Koleobacterales ord. nov. in the phylum Firmicutes.</title>
        <authorList>
            <person name="Sakamoto S."/>
            <person name="Tamaki H."/>
        </authorList>
    </citation>
    <scope>NUCLEOTIDE SEQUENCE</scope>
    <source>
        <strain evidence="10">NRmbB1</strain>
    </source>
</reference>
<evidence type="ECO:0000256" key="3">
    <source>
        <dbReference type="ARBA" id="ARBA00022884"/>
    </source>
</evidence>
<gene>
    <name evidence="7 10" type="primary">rplI</name>
    <name evidence="10" type="ORF">H0A61_01021</name>
</gene>
<dbReference type="GO" id="GO:0005840">
    <property type="term" value="C:ribosome"/>
    <property type="evidence" value="ECO:0007669"/>
    <property type="project" value="UniProtKB-KW"/>
</dbReference>
<dbReference type="Gene3D" id="3.10.430.100">
    <property type="entry name" value="Ribosomal protein L9, C-terminal domain"/>
    <property type="match status" value="1"/>
</dbReference>
<feature type="coiled-coil region" evidence="8">
    <location>
        <begin position="37"/>
        <end position="75"/>
    </location>
</feature>
<accession>A0A8A0RKD4</accession>
<sequence length="150" mass="16998">MDVILQKDVKNLGSKGDVVKVAEGYGRNYLIPKGLAIEATDKNMAELKMKKKQQKKREERELQEAQNIARKIDDKRLVLKVKAGEKGRLFGSITTKDIAEKIQSDYGVELDKRKIELAQPIRTLGNYRVEIKIHPGVIATLNVVVEKQDE</sequence>
<comment type="function">
    <text evidence="7">Binds to the 23S rRNA.</text>
</comment>
<dbReference type="InterPro" id="IPR020594">
    <property type="entry name" value="Ribosomal_bL9_bac/chp"/>
</dbReference>
<dbReference type="Proteomes" id="UP000662904">
    <property type="component" value="Chromosome"/>
</dbReference>
<feature type="domain" description="Ribosomal protein L9" evidence="9">
    <location>
        <begin position="13"/>
        <end position="40"/>
    </location>
</feature>
<dbReference type="Pfam" id="PF03948">
    <property type="entry name" value="Ribosomal_L9_C"/>
    <property type="match status" value="1"/>
</dbReference>
<evidence type="ECO:0000256" key="6">
    <source>
        <dbReference type="ARBA" id="ARBA00035292"/>
    </source>
</evidence>
<evidence type="ECO:0000256" key="5">
    <source>
        <dbReference type="ARBA" id="ARBA00023274"/>
    </source>
</evidence>
<evidence type="ECO:0000256" key="2">
    <source>
        <dbReference type="ARBA" id="ARBA00022730"/>
    </source>
</evidence>
<dbReference type="InterPro" id="IPR020070">
    <property type="entry name" value="Ribosomal_bL9_N"/>
</dbReference>
<dbReference type="NCBIfam" id="TIGR00158">
    <property type="entry name" value="L9"/>
    <property type="match status" value="1"/>
</dbReference>
<keyword evidence="2 7" id="KW-0699">rRNA-binding</keyword>
<keyword evidence="5 7" id="KW-0687">Ribonucleoprotein</keyword>
<dbReference type="InterPro" id="IPR036935">
    <property type="entry name" value="Ribosomal_bL9_N_sf"/>
</dbReference>
<protein>
    <recommendedName>
        <fullName evidence="6 7">Large ribosomal subunit protein bL9</fullName>
    </recommendedName>
</protein>